<protein>
    <submittedName>
        <fullName evidence="2">Uncharacterized protein</fullName>
    </submittedName>
</protein>
<accession>A0AAD5IDL0</accession>
<organism evidence="2 3">
    <name type="scientific">Acer negundo</name>
    <name type="common">Box elder</name>
    <dbReference type="NCBI Taxonomy" id="4023"/>
    <lineage>
        <taxon>Eukaryota</taxon>
        <taxon>Viridiplantae</taxon>
        <taxon>Streptophyta</taxon>
        <taxon>Embryophyta</taxon>
        <taxon>Tracheophyta</taxon>
        <taxon>Spermatophyta</taxon>
        <taxon>Magnoliopsida</taxon>
        <taxon>eudicotyledons</taxon>
        <taxon>Gunneridae</taxon>
        <taxon>Pentapetalae</taxon>
        <taxon>rosids</taxon>
        <taxon>malvids</taxon>
        <taxon>Sapindales</taxon>
        <taxon>Sapindaceae</taxon>
        <taxon>Hippocastanoideae</taxon>
        <taxon>Acereae</taxon>
        <taxon>Acer</taxon>
    </lineage>
</organism>
<proteinExistence type="predicted"/>
<keyword evidence="3" id="KW-1185">Reference proteome</keyword>
<evidence type="ECO:0000313" key="3">
    <source>
        <dbReference type="Proteomes" id="UP001064489"/>
    </source>
</evidence>
<dbReference type="AlphaFoldDB" id="A0AAD5IDL0"/>
<reference evidence="2" key="1">
    <citation type="journal article" date="2022" name="Plant J.">
        <title>Strategies of tolerance reflected in two North American maple genomes.</title>
        <authorList>
            <person name="McEvoy S.L."/>
            <person name="Sezen U.U."/>
            <person name="Trouern-Trend A."/>
            <person name="McMahon S.M."/>
            <person name="Schaberg P.G."/>
            <person name="Yang J."/>
            <person name="Wegrzyn J.L."/>
            <person name="Swenson N.G."/>
        </authorList>
    </citation>
    <scope>NUCLEOTIDE SEQUENCE</scope>
    <source>
        <strain evidence="2">91603</strain>
    </source>
</reference>
<evidence type="ECO:0000256" key="1">
    <source>
        <dbReference type="SAM" id="MobiDB-lite"/>
    </source>
</evidence>
<feature type="region of interest" description="Disordered" evidence="1">
    <location>
        <begin position="1"/>
        <end position="23"/>
    </location>
</feature>
<dbReference type="Proteomes" id="UP001064489">
    <property type="component" value="Chromosome 2"/>
</dbReference>
<evidence type="ECO:0000313" key="2">
    <source>
        <dbReference type="EMBL" id="KAI9160367.1"/>
    </source>
</evidence>
<dbReference type="EMBL" id="JAJSOW010000106">
    <property type="protein sequence ID" value="KAI9160367.1"/>
    <property type="molecule type" value="Genomic_DNA"/>
</dbReference>
<gene>
    <name evidence="2" type="ORF">LWI28_007489</name>
</gene>
<sequence>MTEQLSGSLKVPSEEYLGSPNRPIKEPKVVEQIGWCDEEAGMFDNVADSDGEGTQSGFDEENDDNYWGRCRFRW</sequence>
<name>A0AAD5IDL0_ACENE</name>
<reference evidence="2" key="2">
    <citation type="submission" date="2023-02" db="EMBL/GenBank/DDBJ databases">
        <authorList>
            <person name="Swenson N.G."/>
            <person name="Wegrzyn J.L."/>
            <person name="Mcevoy S.L."/>
        </authorList>
    </citation>
    <scope>NUCLEOTIDE SEQUENCE</scope>
    <source>
        <strain evidence="2">91603</strain>
        <tissue evidence="2">Leaf</tissue>
    </source>
</reference>
<comment type="caution">
    <text evidence="2">The sequence shown here is derived from an EMBL/GenBank/DDBJ whole genome shotgun (WGS) entry which is preliminary data.</text>
</comment>